<dbReference type="EMBL" id="KQ435720">
    <property type="protein sequence ID" value="KOX78605.1"/>
    <property type="molecule type" value="Genomic_DNA"/>
</dbReference>
<feature type="non-terminal residue" evidence="2">
    <location>
        <position position="1"/>
    </location>
</feature>
<dbReference type="AlphaFoldDB" id="A0A0M9A748"/>
<name>A0A0M9A748_9HYME</name>
<protein>
    <submittedName>
        <fullName evidence="2">Uncharacterized protein</fullName>
    </submittedName>
</protein>
<evidence type="ECO:0000313" key="3">
    <source>
        <dbReference type="Proteomes" id="UP000053105"/>
    </source>
</evidence>
<feature type="region of interest" description="Disordered" evidence="1">
    <location>
        <begin position="30"/>
        <end position="50"/>
    </location>
</feature>
<reference evidence="2 3" key="1">
    <citation type="submission" date="2015-07" db="EMBL/GenBank/DDBJ databases">
        <title>The genome of Melipona quadrifasciata.</title>
        <authorList>
            <person name="Pan H."/>
            <person name="Kapheim K."/>
        </authorList>
    </citation>
    <scope>NUCLEOTIDE SEQUENCE [LARGE SCALE GENOMIC DNA]</scope>
    <source>
        <strain evidence="2">0111107301</strain>
        <tissue evidence="2">Whole body</tissue>
    </source>
</reference>
<accession>A0A0M9A748</accession>
<organism evidence="2 3">
    <name type="scientific">Melipona quadrifasciata</name>
    <dbReference type="NCBI Taxonomy" id="166423"/>
    <lineage>
        <taxon>Eukaryota</taxon>
        <taxon>Metazoa</taxon>
        <taxon>Ecdysozoa</taxon>
        <taxon>Arthropoda</taxon>
        <taxon>Hexapoda</taxon>
        <taxon>Insecta</taxon>
        <taxon>Pterygota</taxon>
        <taxon>Neoptera</taxon>
        <taxon>Endopterygota</taxon>
        <taxon>Hymenoptera</taxon>
        <taxon>Apocrita</taxon>
        <taxon>Aculeata</taxon>
        <taxon>Apoidea</taxon>
        <taxon>Anthophila</taxon>
        <taxon>Apidae</taxon>
        <taxon>Melipona</taxon>
    </lineage>
</organism>
<evidence type="ECO:0000313" key="2">
    <source>
        <dbReference type="EMBL" id="KOX78605.1"/>
    </source>
</evidence>
<proteinExistence type="predicted"/>
<gene>
    <name evidence="2" type="ORF">WN51_07466</name>
</gene>
<dbReference type="Proteomes" id="UP000053105">
    <property type="component" value="Unassembled WGS sequence"/>
</dbReference>
<evidence type="ECO:0000256" key="1">
    <source>
        <dbReference type="SAM" id="MobiDB-lite"/>
    </source>
</evidence>
<keyword evidence="3" id="KW-1185">Reference proteome</keyword>
<sequence>RVMGFAGSDAGKGKENAKFVKNGTRWKPMVFENTEMTDKGQDASDWSKRAPRNARRVAVLSLGLDDVHEILRHSDRSKSPVIFNRHSNYPLAPDKATILICEKFECMK</sequence>
<feature type="compositionally biased region" description="Basic and acidic residues" evidence="1">
    <location>
        <begin position="36"/>
        <end position="48"/>
    </location>
</feature>